<evidence type="ECO:0000313" key="3">
    <source>
        <dbReference type="EMBL" id="RKR86836.1"/>
    </source>
</evidence>
<comment type="caution">
    <text evidence="3">The sequence shown here is derived from an EMBL/GenBank/DDBJ whole genome shotgun (WGS) entry which is preliminary data.</text>
</comment>
<feature type="region of interest" description="Disordered" evidence="1">
    <location>
        <begin position="1"/>
        <end position="32"/>
    </location>
</feature>
<evidence type="ECO:0000313" key="4">
    <source>
        <dbReference type="Proteomes" id="UP000277671"/>
    </source>
</evidence>
<proteinExistence type="predicted"/>
<dbReference type="EMBL" id="RBKT01000001">
    <property type="protein sequence ID" value="RKR86836.1"/>
    <property type="molecule type" value="Genomic_DNA"/>
</dbReference>
<accession>A0A495JCU6</accession>
<evidence type="ECO:0000256" key="1">
    <source>
        <dbReference type="SAM" id="MobiDB-lite"/>
    </source>
</evidence>
<sequence length="58" mass="5867">MAGLVDHRAMTSPVSPSPSADDLTEKGDPPPSAALEVRGVLTAVALVCLIALITAALR</sequence>
<dbReference type="Proteomes" id="UP000277671">
    <property type="component" value="Unassembled WGS sequence"/>
</dbReference>
<evidence type="ECO:0000256" key="2">
    <source>
        <dbReference type="SAM" id="Phobius"/>
    </source>
</evidence>
<organism evidence="3 4">
    <name type="scientific">Micromonospora pisi</name>
    <dbReference type="NCBI Taxonomy" id="589240"/>
    <lineage>
        <taxon>Bacteria</taxon>
        <taxon>Bacillati</taxon>
        <taxon>Actinomycetota</taxon>
        <taxon>Actinomycetes</taxon>
        <taxon>Micromonosporales</taxon>
        <taxon>Micromonosporaceae</taxon>
        <taxon>Micromonospora</taxon>
    </lineage>
</organism>
<protein>
    <submittedName>
        <fullName evidence="3">Uncharacterized protein</fullName>
    </submittedName>
</protein>
<keyword evidence="2" id="KW-0812">Transmembrane</keyword>
<keyword evidence="2" id="KW-1133">Transmembrane helix</keyword>
<gene>
    <name evidence="3" type="ORF">BDK92_1104</name>
</gene>
<reference evidence="3 4" key="1">
    <citation type="submission" date="2018-10" db="EMBL/GenBank/DDBJ databases">
        <title>Sequencing the genomes of 1000 actinobacteria strains.</title>
        <authorList>
            <person name="Klenk H.-P."/>
        </authorList>
    </citation>
    <scope>NUCLEOTIDE SEQUENCE [LARGE SCALE GENOMIC DNA]</scope>
    <source>
        <strain evidence="3 4">DSM 45175</strain>
    </source>
</reference>
<keyword evidence="2" id="KW-0472">Membrane</keyword>
<name>A0A495JCU6_9ACTN</name>
<feature type="transmembrane region" description="Helical" evidence="2">
    <location>
        <begin position="39"/>
        <end position="57"/>
    </location>
</feature>
<keyword evidence="4" id="KW-1185">Reference proteome</keyword>
<dbReference type="AlphaFoldDB" id="A0A495JCU6"/>